<evidence type="ECO:0000256" key="3">
    <source>
        <dbReference type="ARBA" id="ARBA00022563"/>
    </source>
</evidence>
<dbReference type="EMBL" id="AP019379">
    <property type="protein sequence ID" value="BBI01368.1"/>
    <property type="molecule type" value="Genomic_DNA"/>
</dbReference>
<protein>
    <recommendedName>
        <fullName evidence="12">Bifunctional protein FolD</fullName>
    </recommendedName>
    <domain>
        <recommendedName>
            <fullName evidence="12">Methylenetetrahydrofolate dehydrogenase</fullName>
            <ecNumber evidence="12">1.5.1.5</ecNumber>
        </recommendedName>
    </domain>
    <domain>
        <recommendedName>
            <fullName evidence="12">Methenyltetrahydrofolate cyclohydrolase</fullName>
            <ecNumber evidence="12">3.5.4.9</ecNumber>
        </recommendedName>
    </domain>
</protein>
<keyword evidence="7 12" id="KW-0521">NADP</keyword>
<dbReference type="GO" id="GO:0006164">
    <property type="term" value="P:purine nucleotide biosynthetic process"/>
    <property type="evidence" value="ECO:0007669"/>
    <property type="project" value="UniProtKB-KW"/>
</dbReference>
<dbReference type="InterPro" id="IPR020630">
    <property type="entry name" value="THF_DH/CycHdrlase_cat_dom"/>
</dbReference>
<keyword evidence="10 12" id="KW-0486">Methionine biosynthesis</keyword>
<dbReference type="PANTHER" id="PTHR48099:SF5">
    <property type="entry name" value="C-1-TETRAHYDROFOLATE SYNTHASE, CYTOPLASMIC"/>
    <property type="match status" value="1"/>
</dbReference>
<evidence type="ECO:0000313" key="16">
    <source>
        <dbReference type="Proteomes" id="UP000317544"/>
    </source>
</evidence>
<evidence type="ECO:0000256" key="12">
    <source>
        <dbReference type="HAMAP-Rule" id="MF_01576"/>
    </source>
</evidence>
<dbReference type="FunFam" id="3.40.50.10860:FF:000005">
    <property type="entry name" value="C-1-tetrahydrofolate synthase, cytoplasmic, putative"/>
    <property type="match status" value="1"/>
</dbReference>
<comment type="catalytic activity">
    <reaction evidence="12">
        <text>(6R)-5,10-methenyltetrahydrofolate + H2O = (6R)-10-formyltetrahydrofolate + H(+)</text>
        <dbReference type="Rhea" id="RHEA:23700"/>
        <dbReference type="ChEBI" id="CHEBI:15377"/>
        <dbReference type="ChEBI" id="CHEBI:15378"/>
        <dbReference type="ChEBI" id="CHEBI:57455"/>
        <dbReference type="ChEBI" id="CHEBI:195366"/>
        <dbReference type="EC" id="3.5.4.9"/>
    </reaction>
</comment>
<gene>
    <name evidence="12 15" type="primary">folD</name>
    <name evidence="15" type="ORF">BUCNMO_366</name>
</gene>
<dbReference type="GO" id="GO:0009086">
    <property type="term" value="P:methionine biosynthetic process"/>
    <property type="evidence" value="ECO:0007669"/>
    <property type="project" value="UniProtKB-KW"/>
</dbReference>
<dbReference type="NCBIfam" id="NF008058">
    <property type="entry name" value="PRK10792.1"/>
    <property type="match status" value="1"/>
</dbReference>
<dbReference type="InterPro" id="IPR020867">
    <property type="entry name" value="THF_DH/CycHdrlase_CS"/>
</dbReference>
<feature type="binding site" evidence="12">
    <location>
        <position position="233"/>
    </location>
    <ligand>
        <name>NADP(+)</name>
        <dbReference type="ChEBI" id="CHEBI:58349"/>
    </ligand>
</feature>
<dbReference type="Pfam" id="PF00763">
    <property type="entry name" value="THF_DHG_CYH"/>
    <property type="match status" value="1"/>
</dbReference>
<dbReference type="UniPathway" id="UPA00193"/>
<comment type="function">
    <text evidence="12">Catalyzes the oxidation of 5,10-methylenetetrahydrofolate to 5,10-methenyltetrahydrofolate and then the hydrolysis of 5,10-methenyltetrahydrofolate to 10-formyltetrahydrofolate.</text>
</comment>
<comment type="similarity">
    <text evidence="12">Belongs to the tetrahydrofolate dehydrogenase/cyclohydrolase family.</text>
</comment>
<keyword evidence="8 12" id="KW-0560">Oxidoreductase</keyword>
<evidence type="ECO:0000256" key="2">
    <source>
        <dbReference type="ARBA" id="ARBA00011738"/>
    </source>
</evidence>
<sequence length="286" mass="31462">MMLKKIIDGKKISKKIQNKIAKKIALKIKEGKRPPGLAVILVGNNLSSQIYIDNKEIACKKVGMISKCWKFSKNTTESKILSLINYLNTNKSIDGILIQLPLPKHINTARIIHSVIPSKDVDGFHPYNTGLLCQKIPSMHACTPKGIMTLLNEYKIKTHGLNAVIVGASNIVGRPMSMELLLAGCTTTITHRFTKNLKYHTKNADLLITAIGKPNFIKSKWIKKGAVVIDAGINKLVNGNVTGDVDFCSSYSRTSYITPVPGGVGPMTVTSLLQNTLESYEKNYNK</sequence>
<dbReference type="EC" id="1.5.1.5" evidence="12"/>
<comment type="pathway">
    <text evidence="1 12">One-carbon metabolism; tetrahydrofolate interconversion.</text>
</comment>
<dbReference type="GO" id="GO:0035999">
    <property type="term" value="P:tetrahydrofolate interconversion"/>
    <property type="evidence" value="ECO:0007669"/>
    <property type="project" value="UniProtKB-UniRule"/>
</dbReference>
<evidence type="ECO:0000256" key="9">
    <source>
        <dbReference type="ARBA" id="ARBA00023102"/>
    </source>
</evidence>
<evidence type="ECO:0000256" key="5">
    <source>
        <dbReference type="ARBA" id="ARBA00022755"/>
    </source>
</evidence>
<dbReference type="EC" id="3.5.4.9" evidence="12"/>
<feature type="binding site" evidence="12">
    <location>
        <begin position="167"/>
        <end position="169"/>
    </location>
    <ligand>
        <name>NADP(+)</name>
        <dbReference type="ChEBI" id="CHEBI:58349"/>
    </ligand>
</feature>
<dbReference type="Pfam" id="PF02882">
    <property type="entry name" value="THF_DHG_CYH_C"/>
    <property type="match status" value="1"/>
</dbReference>
<reference evidence="15 16" key="1">
    <citation type="journal article" date="2019" name="Proc. Natl. Acad. Sci. U.S.A.">
        <title>Exaggeration and cooption of innate immunity for social defense.</title>
        <authorList>
            <person name="Kutsukake M."/>
            <person name="Moriyama M."/>
            <person name="Shigenobu S."/>
            <person name="Meng X.-Y."/>
            <person name="Nikoh N."/>
            <person name="Noda C."/>
            <person name="Kobayashi S."/>
            <person name="Fukatsu T."/>
        </authorList>
    </citation>
    <scope>NUCLEOTIDE SEQUENCE [LARGE SCALE GENOMIC DNA]</scope>
    <source>
        <strain evidence="15 16">Nmo</strain>
    </source>
</reference>
<dbReference type="Proteomes" id="UP000317544">
    <property type="component" value="Chromosome"/>
</dbReference>
<organism evidence="15 16">
    <name type="scientific">Buchnera aphidicola</name>
    <name type="common">Nipponaphis monzeni</name>
    <dbReference type="NCBI Taxonomy" id="2495405"/>
    <lineage>
        <taxon>Bacteria</taxon>
        <taxon>Pseudomonadati</taxon>
        <taxon>Pseudomonadota</taxon>
        <taxon>Gammaproteobacteria</taxon>
        <taxon>Enterobacterales</taxon>
        <taxon>Erwiniaceae</taxon>
        <taxon>Buchnera</taxon>
    </lineage>
</organism>
<evidence type="ECO:0000256" key="11">
    <source>
        <dbReference type="ARBA" id="ARBA00023268"/>
    </source>
</evidence>
<keyword evidence="9 12" id="KW-0368">Histidine biosynthesis</keyword>
<comment type="catalytic activity">
    <reaction evidence="12">
        <text>(6R)-5,10-methylene-5,6,7,8-tetrahydrofolate + NADP(+) = (6R)-5,10-methenyltetrahydrofolate + NADPH</text>
        <dbReference type="Rhea" id="RHEA:22812"/>
        <dbReference type="ChEBI" id="CHEBI:15636"/>
        <dbReference type="ChEBI" id="CHEBI:57455"/>
        <dbReference type="ChEBI" id="CHEBI:57783"/>
        <dbReference type="ChEBI" id="CHEBI:58349"/>
        <dbReference type="EC" id="1.5.1.5"/>
    </reaction>
</comment>
<feature type="domain" description="Tetrahydrofolate dehydrogenase/cyclohydrolase catalytic" evidence="13">
    <location>
        <begin position="7"/>
        <end position="122"/>
    </location>
</feature>
<dbReference type="InterPro" id="IPR046346">
    <property type="entry name" value="Aminoacid_DH-like_N_sf"/>
</dbReference>
<keyword evidence="4 12" id="KW-0028">Amino-acid biosynthesis</keyword>
<comment type="caution">
    <text evidence="12">Lacks conserved residue(s) required for the propagation of feature annotation.</text>
</comment>
<keyword evidence="6 12" id="KW-0378">Hydrolase</keyword>
<dbReference type="SUPFAM" id="SSF53223">
    <property type="entry name" value="Aminoacid dehydrogenase-like, N-terminal domain"/>
    <property type="match status" value="1"/>
</dbReference>
<keyword evidence="16" id="KW-1185">Reference proteome</keyword>
<dbReference type="InterPro" id="IPR020631">
    <property type="entry name" value="THF_DH/CycHdrlase_NAD-bd_dom"/>
</dbReference>
<evidence type="ECO:0000259" key="14">
    <source>
        <dbReference type="Pfam" id="PF02882"/>
    </source>
</evidence>
<comment type="subunit">
    <text evidence="2 12">Homodimer.</text>
</comment>
<dbReference type="PRINTS" id="PR00085">
    <property type="entry name" value="THFDHDRGNASE"/>
</dbReference>
<dbReference type="InterPro" id="IPR036291">
    <property type="entry name" value="NAD(P)-bd_dom_sf"/>
</dbReference>
<keyword evidence="3 12" id="KW-0554">One-carbon metabolism</keyword>
<evidence type="ECO:0000256" key="1">
    <source>
        <dbReference type="ARBA" id="ARBA00004777"/>
    </source>
</evidence>
<evidence type="ECO:0000256" key="4">
    <source>
        <dbReference type="ARBA" id="ARBA00022605"/>
    </source>
</evidence>
<dbReference type="PROSITE" id="PS00767">
    <property type="entry name" value="THF_DHG_CYH_2"/>
    <property type="match status" value="1"/>
</dbReference>
<dbReference type="InterPro" id="IPR000672">
    <property type="entry name" value="THF_DH/CycHdrlase"/>
</dbReference>
<dbReference type="HAMAP" id="MF_01576">
    <property type="entry name" value="THF_DHG_CYH"/>
    <property type="match status" value="1"/>
</dbReference>
<dbReference type="GO" id="GO:0004477">
    <property type="term" value="F:methenyltetrahydrofolate cyclohydrolase activity"/>
    <property type="evidence" value="ECO:0007669"/>
    <property type="project" value="UniProtKB-UniRule"/>
</dbReference>
<accession>A0A455TAL5</accession>
<dbReference type="PANTHER" id="PTHR48099">
    <property type="entry name" value="C-1-TETRAHYDROFOLATE SYNTHASE, CYTOPLASMIC-RELATED"/>
    <property type="match status" value="1"/>
</dbReference>
<dbReference type="GO" id="GO:0000105">
    <property type="term" value="P:L-histidine biosynthetic process"/>
    <property type="evidence" value="ECO:0007669"/>
    <property type="project" value="UniProtKB-KW"/>
</dbReference>
<evidence type="ECO:0000259" key="13">
    <source>
        <dbReference type="Pfam" id="PF00763"/>
    </source>
</evidence>
<evidence type="ECO:0000256" key="6">
    <source>
        <dbReference type="ARBA" id="ARBA00022801"/>
    </source>
</evidence>
<dbReference type="GO" id="GO:0005829">
    <property type="term" value="C:cytosol"/>
    <property type="evidence" value="ECO:0007669"/>
    <property type="project" value="TreeGrafter"/>
</dbReference>
<feature type="domain" description="Tetrahydrofolate dehydrogenase/cyclohydrolase NAD(P)-binding" evidence="14">
    <location>
        <begin position="141"/>
        <end position="283"/>
    </location>
</feature>
<evidence type="ECO:0000256" key="8">
    <source>
        <dbReference type="ARBA" id="ARBA00023002"/>
    </source>
</evidence>
<evidence type="ECO:0000313" key="15">
    <source>
        <dbReference type="EMBL" id="BBI01368.1"/>
    </source>
</evidence>
<dbReference type="Gene3D" id="3.40.50.10860">
    <property type="entry name" value="Leucine Dehydrogenase, chain A, domain 1"/>
    <property type="match status" value="1"/>
</dbReference>
<keyword evidence="11 12" id="KW-0511">Multifunctional enzyme</keyword>
<evidence type="ECO:0000256" key="10">
    <source>
        <dbReference type="ARBA" id="ARBA00023167"/>
    </source>
</evidence>
<dbReference type="CDD" id="cd01080">
    <property type="entry name" value="NAD_bind_m-THF_DH_Cyclohyd"/>
    <property type="match status" value="1"/>
</dbReference>
<name>A0A455TAL5_9GAMM</name>
<dbReference type="Gene3D" id="3.40.50.720">
    <property type="entry name" value="NAD(P)-binding Rossmann-like Domain"/>
    <property type="match status" value="1"/>
</dbReference>
<dbReference type="GO" id="GO:0004488">
    <property type="term" value="F:methylenetetrahydrofolate dehydrogenase (NADP+) activity"/>
    <property type="evidence" value="ECO:0007669"/>
    <property type="project" value="UniProtKB-UniRule"/>
</dbReference>
<evidence type="ECO:0000256" key="7">
    <source>
        <dbReference type="ARBA" id="ARBA00022857"/>
    </source>
</evidence>
<dbReference type="PROSITE" id="PS00766">
    <property type="entry name" value="THF_DHG_CYH_1"/>
    <property type="match status" value="1"/>
</dbReference>
<keyword evidence="5 12" id="KW-0658">Purine biosynthesis</keyword>
<dbReference type="SUPFAM" id="SSF51735">
    <property type="entry name" value="NAD(P)-binding Rossmann-fold domains"/>
    <property type="match status" value="1"/>
</dbReference>
<dbReference type="AlphaFoldDB" id="A0A455TAL5"/>
<dbReference type="FunFam" id="3.40.50.720:FF:000006">
    <property type="entry name" value="Bifunctional protein FolD"/>
    <property type="match status" value="1"/>
</dbReference>
<proteinExistence type="inferred from homology"/>